<dbReference type="RefSeq" id="WP_006167073.1">
    <property type="nucleotide sequence ID" value="NZ_AOIN01000046.1"/>
</dbReference>
<dbReference type="AlphaFoldDB" id="M0AV00"/>
<dbReference type="Proteomes" id="UP000011693">
    <property type="component" value="Unassembled WGS sequence"/>
</dbReference>
<feature type="compositionally biased region" description="Acidic residues" evidence="1">
    <location>
        <begin position="60"/>
        <end position="78"/>
    </location>
</feature>
<evidence type="ECO:0000313" key="3">
    <source>
        <dbReference type="Proteomes" id="UP000011693"/>
    </source>
</evidence>
<protein>
    <recommendedName>
        <fullName evidence="4">Small CPxCG-related zinc finger protein</fullName>
    </recommendedName>
</protein>
<feature type="compositionally biased region" description="Basic and acidic residues" evidence="1">
    <location>
        <begin position="12"/>
        <end position="26"/>
    </location>
</feature>
<keyword evidence="3" id="KW-1185">Reference proteome</keyword>
<evidence type="ECO:0000256" key="1">
    <source>
        <dbReference type="SAM" id="MobiDB-lite"/>
    </source>
</evidence>
<gene>
    <name evidence="2" type="ORF">C482_08411</name>
</gene>
<name>M0AV00_9EURY</name>
<evidence type="ECO:0008006" key="4">
    <source>
        <dbReference type="Google" id="ProtNLM"/>
    </source>
</evidence>
<comment type="caution">
    <text evidence="2">The sequence shown here is derived from an EMBL/GenBank/DDBJ whole genome shotgun (WGS) entry which is preliminary data.</text>
</comment>
<feature type="compositionally biased region" description="Basic and acidic residues" evidence="1">
    <location>
        <begin position="124"/>
        <end position="133"/>
    </location>
</feature>
<accession>M0AV00</accession>
<feature type="compositionally biased region" description="Low complexity" evidence="1">
    <location>
        <begin position="81"/>
        <end position="92"/>
    </location>
</feature>
<sequence>MSLDRLLPSFLQRERTGDRSPADADGVVLHECRHCGSKFEEYPKTCPVCGSTEIATYQFESDDADDEHETGDSEDVDVASDTAGTDTNGDTDGVTHTKGTEQKNTGAGDRDQPTGDSGTNTDTHGAEDDTSRE</sequence>
<reference evidence="2 3" key="1">
    <citation type="journal article" date="2014" name="PLoS Genet.">
        <title>Phylogenetically driven sequencing of extremely halophilic archaea reveals strategies for static and dynamic osmo-response.</title>
        <authorList>
            <person name="Becker E.A."/>
            <person name="Seitzer P.M."/>
            <person name="Tritt A."/>
            <person name="Larsen D."/>
            <person name="Krusor M."/>
            <person name="Yao A.I."/>
            <person name="Wu D."/>
            <person name="Madern D."/>
            <person name="Eisen J.A."/>
            <person name="Darling A.E."/>
            <person name="Facciotti M.T."/>
        </authorList>
    </citation>
    <scope>NUCLEOTIDE SEQUENCE [LARGE SCALE GENOMIC DNA]</scope>
    <source>
        <strain evidence="2 3">JCM 10990</strain>
    </source>
</reference>
<dbReference type="OrthoDB" id="295069at2157"/>
<dbReference type="PATRIC" id="fig|1227492.4.peg.1645"/>
<dbReference type="STRING" id="1227492.C482_08411"/>
<feature type="region of interest" description="Disordered" evidence="1">
    <location>
        <begin position="1"/>
        <end position="26"/>
    </location>
</feature>
<dbReference type="EMBL" id="AOIN01000046">
    <property type="protein sequence ID" value="ELZ01204.1"/>
    <property type="molecule type" value="Genomic_DNA"/>
</dbReference>
<feature type="compositionally biased region" description="Polar residues" evidence="1">
    <location>
        <begin position="114"/>
        <end position="123"/>
    </location>
</feature>
<evidence type="ECO:0000313" key="2">
    <source>
        <dbReference type="EMBL" id="ELZ01204.1"/>
    </source>
</evidence>
<feature type="region of interest" description="Disordered" evidence="1">
    <location>
        <begin position="59"/>
        <end position="133"/>
    </location>
</feature>
<organism evidence="2 3">
    <name type="scientific">Natrialba chahannaoensis JCM 10990</name>
    <dbReference type="NCBI Taxonomy" id="1227492"/>
    <lineage>
        <taxon>Archaea</taxon>
        <taxon>Methanobacteriati</taxon>
        <taxon>Methanobacteriota</taxon>
        <taxon>Stenosarchaea group</taxon>
        <taxon>Halobacteria</taxon>
        <taxon>Halobacteriales</taxon>
        <taxon>Natrialbaceae</taxon>
        <taxon>Natrialba</taxon>
    </lineage>
</organism>
<proteinExistence type="predicted"/>